<dbReference type="InterPro" id="IPR036179">
    <property type="entry name" value="Ig-like_dom_sf"/>
</dbReference>
<dbReference type="PANTHER" id="PTHR10570:SF9">
    <property type="entry name" value="T-CELL SURFACE GLYCOPROTEIN CD3 EPSILON CHAIN"/>
    <property type="match status" value="1"/>
</dbReference>
<evidence type="ECO:0000256" key="3">
    <source>
        <dbReference type="ARBA" id="ARBA00022729"/>
    </source>
</evidence>
<dbReference type="OrthoDB" id="9947847at2759"/>
<dbReference type="InterPro" id="IPR013783">
    <property type="entry name" value="Ig-like_fold"/>
</dbReference>
<dbReference type="Proteomes" id="UP001501920">
    <property type="component" value="Chromosome 17"/>
</dbReference>
<feature type="transmembrane region" description="Helical" evidence="5">
    <location>
        <begin position="121"/>
        <end position="146"/>
    </location>
</feature>
<dbReference type="AlphaFoldDB" id="A0A3B4ENS2"/>
<dbReference type="OMA" id="TITCPFE"/>
<evidence type="ECO:0000256" key="5">
    <source>
        <dbReference type="SAM" id="Phobius"/>
    </source>
</evidence>
<feature type="signal peptide" evidence="6">
    <location>
        <begin position="1"/>
        <end position="37"/>
    </location>
</feature>
<evidence type="ECO:0000256" key="2">
    <source>
        <dbReference type="ARBA" id="ARBA00022475"/>
    </source>
</evidence>
<keyword evidence="5" id="KW-0472">Membrane</keyword>
<dbReference type="GO" id="GO:0007166">
    <property type="term" value="P:cell surface receptor signaling pathway"/>
    <property type="evidence" value="ECO:0007669"/>
    <property type="project" value="TreeGrafter"/>
</dbReference>
<organism evidence="7 8">
    <name type="scientific">Pygocentrus nattereri</name>
    <name type="common">Red-bellied piranha</name>
    <dbReference type="NCBI Taxonomy" id="42514"/>
    <lineage>
        <taxon>Eukaryota</taxon>
        <taxon>Metazoa</taxon>
        <taxon>Chordata</taxon>
        <taxon>Craniata</taxon>
        <taxon>Vertebrata</taxon>
        <taxon>Euteleostomi</taxon>
        <taxon>Actinopterygii</taxon>
        <taxon>Neopterygii</taxon>
        <taxon>Teleostei</taxon>
        <taxon>Ostariophysi</taxon>
        <taxon>Characiformes</taxon>
        <taxon>Characoidei</taxon>
        <taxon>Pygocentrus</taxon>
    </lineage>
</organism>
<reference evidence="7" key="2">
    <citation type="submission" date="2025-08" db="UniProtKB">
        <authorList>
            <consortium name="Ensembl"/>
        </authorList>
    </citation>
    <scope>IDENTIFICATION</scope>
</reference>
<dbReference type="STRING" id="42514.ENSPNAP00000037585"/>
<protein>
    <recommendedName>
        <fullName evidence="9">CD3 gamma/delta subunit Ig-like domain-containing protein</fullName>
    </recommendedName>
</protein>
<keyword evidence="5" id="KW-0812">Transmembrane</keyword>
<reference evidence="7" key="3">
    <citation type="submission" date="2025-09" db="UniProtKB">
        <authorList>
            <consortium name="Ensembl"/>
        </authorList>
    </citation>
    <scope>IDENTIFICATION</scope>
</reference>
<dbReference type="Pfam" id="PF16681">
    <property type="entry name" value="Ig_5"/>
    <property type="match status" value="1"/>
</dbReference>
<evidence type="ECO:0000313" key="7">
    <source>
        <dbReference type="Ensembl" id="ENSPNAP00000037585.1"/>
    </source>
</evidence>
<name>A0A3B4ENS2_PYGNA</name>
<feature type="region of interest" description="Disordered" evidence="4">
    <location>
        <begin position="151"/>
        <end position="180"/>
    </location>
</feature>
<dbReference type="RefSeq" id="XP_017564929.2">
    <property type="nucleotide sequence ID" value="XM_017709440.2"/>
</dbReference>
<evidence type="ECO:0008006" key="9">
    <source>
        <dbReference type="Google" id="ProtNLM"/>
    </source>
</evidence>
<dbReference type="PANTHER" id="PTHR10570">
    <property type="entry name" value="T-CELL SURFACE GLYCOPROTEIN CD3 GAMMA CHAIN / DELTA CHAIN"/>
    <property type="match status" value="1"/>
</dbReference>
<accession>A0A3B4ENS2</accession>
<dbReference type="GO" id="GO:0045059">
    <property type="term" value="P:positive thymic T cell selection"/>
    <property type="evidence" value="ECO:0007669"/>
    <property type="project" value="TreeGrafter"/>
</dbReference>
<keyword evidence="2" id="KW-1003">Cell membrane</keyword>
<comment type="subcellular location">
    <subcellularLocation>
        <location evidence="1">Cell membrane</location>
        <topology evidence="1">Single-pass type I membrane protein</topology>
    </subcellularLocation>
</comment>
<dbReference type="SUPFAM" id="SSF48726">
    <property type="entry name" value="Immunoglobulin"/>
    <property type="match status" value="1"/>
</dbReference>
<dbReference type="GO" id="GO:0004888">
    <property type="term" value="F:transmembrane signaling receptor activity"/>
    <property type="evidence" value="ECO:0007669"/>
    <property type="project" value="TreeGrafter"/>
</dbReference>
<keyword evidence="8" id="KW-1185">Reference proteome</keyword>
<evidence type="ECO:0000313" key="8">
    <source>
        <dbReference type="Proteomes" id="UP001501920"/>
    </source>
</evidence>
<dbReference type="GeneTree" id="ENSGT01120000272648"/>
<evidence type="ECO:0000256" key="4">
    <source>
        <dbReference type="SAM" id="MobiDB-lite"/>
    </source>
</evidence>
<dbReference type="GeneID" id="108434370"/>
<keyword evidence="5" id="KW-1133">Transmembrane helix</keyword>
<feature type="chain" id="PRO_5017228207" description="CD3 gamma/delta subunit Ig-like domain-containing protein" evidence="6">
    <location>
        <begin position="38"/>
        <end position="194"/>
    </location>
</feature>
<dbReference type="GO" id="GO:0042105">
    <property type="term" value="C:alpha-beta T cell receptor complex"/>
    <property type="evidence" value="ECO:0007669"/>
    <property type="project" value="TreeGrafter"/>
</dbReference>
<dbReference type="Ensembl" id="ENSPNAT00000034122.2">
    <property type="protein sequence ID" value="ENSPNAP00000037585.1"/>
    <property type="gene ID" value="ENSPNAG00000004595.2"/>
</dbReference>
<keyword evidence="3 6" id="KW-0732">Signal</keyword>
<dbReference type="InterPro" id="IPR015484">
    <property type="entry name" value="CD3_esu/gsu/dsu"/>
</dbReference>
<sequence length="194" mass="21621">MLGRRTGSGRRTEREKMNRRELISLFVLFAGLTLTTADGDEVNKHETSNLYIDGTTVTLFCPEEPTKWKKDGADLVGTDKNLTISNYKDENNGFYQCGTEKNKYYFYTKLKVCVDCVDLDMGWATAIVIGDILVTLGVILIVYLCAKKKAGPAPRQRATPGRQAGAPPPPNPDYQVLNPATRSRDVYAEAVRKH</sequence>
<evidence type="ECO:0000256" key="1">
    <source>
        <dbReference type="ARBA" id="ARBA00004251"/>
    </source>
</evidence>
<proteinExistence type="predicted"/>
<evidence type="ECO:0000256" key="6">
    <source>
        <dbReference type="SAM" id="SignalP"/>
    </source>
</evidence>
<dbReference type="GO" id="GO:0009897">
    <property type="term" value="C:external side of plasma membrane"/>
    <property type="evidence" value="ECO:0007669"/>
    <property type="project" value="TreeGrafter"/>
</dbReference>
<dbReference type="Gene3D" id="2.60.40.10">
    <property type="entry name" value="Immunoglobulins"/>
    <property type="match status" value="1"/>
</dbReference>
<reference evidence="7 8" key="1">
    <citation type="submission" date="2020-10" db="EMBL/GenBank/DDBJ databases">
        <title>Pygocentrus nattereri (red-bellied piranha) genome, fPygNat1, primary haplotype.</title>
        <authorList>
            <person name="Myers G."/>
            <person name="Meyer A."/>
            <person name="Karagic N."/>
            <person name="Pippel M."/>
            <person name="Winkler S."/>
            <person name="Tracey A."/>
            <person name="Wood J."/>
            <person name="Formenti G."/>
            <person name="Howe K."/>
            <person name="Fedrigo O."/>
            <person name="Jarvis E.D."/>
        </authorList>
    </citation>
    <scope>NUCLEOTIDE SEQUENCE [LARGE SCALE GENOMIC DNA]</scope>
</reference>